<dbReference type="Gene3D" id="3.40.50.1820">
    <property type="entry name" value="alpha/beta hydrolase"/>
    <property type="match status" value="1"/>
</dbReference>
<evidence type="ECO:0000313" key="5">
    <source>
        <dbReference type="Proteomes" id="UP000053815"/>
    </source>
</evidence>
<dbReference type="InterPro" id="IPR029058">
    <property type="entry name" value="AB_hydrolase_fold"/>
</dbReference>
<evidence type="ECO:0000256" key="1">
    <source>
        <dbReference type="ARBA" id="ARBA00010884"/>
    </source>
</evidence>
<comment type="similarity">
    <text evidence="1">Belongs to the AB hydrolase superfamily. AB hydrolase 4 family.</text>
</comment>
<dbReference type="GO" id="GO:0051793">
    <property type="term" value="P:medium-chain fatty acid catabolic process"/>
    <property type="evidence" value="ECO:0007669"/>
    <property type="project" value="TreeGrafter"/>
</dbReference>
<dbReference type="SUPFAM" id="SSF53474">
    <property type="entry name" value="alpha/beta-Hydrolases"/>
    <property type="match status" value="1"/>
</dbReference>
<proteinExistence type="inferred from homology"/>
<dbReference type="Proteomes" id="UP000053815">
    <property type="component" value="Unassembled WGS sequence"/>
</dbReference>
<dbReference type="PIRSF" id="PIRSF005211">
    <property type="entry name" value="Ab_hydro_YheT"/>
    <property type="match status" value="1"/>
</dbReference>
<keyword evidence="4" id="KW-0378">Hydrolase</keyword>
<dbReference type="AlphaFoldDB" id="A0A0C9MZX9"/>
<organism evidence="4">
    <name type="scientific">Mucor ambiguus</name>
    <dbReference type="NCBI Taxonomy" id="91626"/>
    <lineage>
        <taxon>Eukaryota</taxon>
        <taxon>Fungi</taxon>
        <taxon>Fungi incertae sedis</taxon>
        <taxon>Mucoromycota</taxon>
        <taxon>Mucoromycotina</taxon>
        <taxon>Mucoromycetes</taxon>
        <taxon>Mucorales</taxon>
        <taxon>Mucorineae</taxon>
        <taxon>Mucoraceae</taxon>
        <taxon>Mucor</taxon>
    </lineage>
</organism>
<name>A0A0C9MZX9_9FUNG</name>
<sequence length="419" mass="46619">MTSNFFSTVRSIMSQVKLFHNPNPVQINLKNAGNRSVSLTEYIAEFCPSLVGPKAVYNPTSYLFNGHLQTGYAAYYTHSPTVNAVHYEREFVDTPDGGCVALDWAPTKEGLENDATPTLVVLHGLTGGSHESYIRCLLEVITYPPFNYRAVVMNCRGCANSEIKTPQMYSGGYTDDLRVVLAHIQKRLPPNTPLVGIGFSLGSNILVKYLGEEGEKTPLKAGVSVANPFDFRMSMDKLNESYVGRKIYSATMANNLKNAFGKHLDTLAKGGKINPEEVMAAKTIREFDDACTRKMFDYTTVNNYYRDASSCRFIEHVKVPLLCLNALDDPIAAAECIPYDEIKTNPNVVLATTDYGGHLGWFEHIKYPTRWMVKPLAEFIVAMFQVHDIRTVQGEQLDAEAIDDKIDDIQKQASSPQIA</sequence>
<feature type="active site" description="Charge relay system" evidence="2">
    <location>
        <position position="329"/>
    </location>
</feature>
<dbReference type="Pfam" id="PF00561">
    <property type="entry name" value="Abhydrolase_1"/>
    <property type="match status" value="1"/>
</dbReference>
<dbReference type="OrthoDB" id="5954035at2759"/>
<accession>A0A0C9MZX9</accession>
<feature type="domain" description="AB hydrolase-1" evidence="3">
    <location>
        <begin position="117"/>
        <end position="352"/>
    </location>
</feature>
<dbReference type="GO" id="GO:0047372">
    <property type="term" value="F:monoacylglycerol lipase activity"/>
    <property type="evidence" value="ECO:0007669"/>
    <property type="project" value="TreeGrafter"/>
</dbReference>
<evidence type="ECO:0000259" key="3">
    <source>
        <dbReference type="Pfam" id="PF00561"/>
    </source>
</evidence>
<feature type="active site" description="Charge relay system" evidence="2">
    <location>
        <position position="358"/>
    </location>
</feature>
<dbReference type="PANTHER" id="PTHR10794">
    <property type="entry name" value="ABHYDROLASE DOMAIN-CONTAINING PROTEIN"/>
    <property type="match status" value="1"/>
</dbReference>
<keyword evidence="5" id="KW-1185">Reference proteome</keyword>
<dbReference type="STRING" id="91626.A0A0C9MZX9"/>
<dbReference type="GO" id="GO:0051792">
    <property type="term" value="P:medium-chain fatty acid biosynthetic process"/>
    <property type="evidence" value="ECO:0007669"/>
    <property type="project" value="TreeGrafter"/>
</dbReference>
<dbReference type="PANTHER" id="PTHR10794:SF63">
    <property type="entry name" value="ALPHA_BETA HYDROLASE 1, ISOFORM A"/>
    <property type="match status" value="1"/>
</dbReference>
<feature type="active site" description="Charge relay system" evidence="2">
    <location>
        <position position="200"/>
    </location>
</feature>
<dbReference type="InterPro" id="IPR000073">
    <property type="entry name" value="AB_hydrolase_1"/>
</dbReference>
<dbReference type="GO" id="GO:0008126">
    <property type="term" value="F:acetylesterase activity"/>
    <property type="evidence" value="ECO:0007669"/>
    <property type="project" value="TreeGrafter"/>
</dbReference>
<reference evidence="4" key="1">
    <citation type="submission" date="2014-09" db="EMBL/GenBank/DDBJ databases">
        <title>Draft genome sequence of an oleaginous Mucoromycotina fungus Mucor ambiguus NBRC6742.</title>
        <authorList>
            <person name="Takeda I."/>
            <person name="Yamane N."/>
            <person name="Morita T."/>
            <person name="Tamano K."/>
            <person name="Machida M."/>
            <person name="Baker S."/>
            <person name="Koike H."/>
        </authorList>
    </citation>
    <scope>NUCLEOTIDE SEQUENCE</scope>
    <source>
        <strain evidence="4">NBRC 6742</strain>
    </source>
</reference>
<protein>
    <submittedName>
        <fullName evidence="4">AB-hydrolase YheT</fullName>
    </submittedName>
</protein>
<dbReference type="InterPro" id="IPR012020">
    <property type="entry name" value="ABHD4"/>
</dbReference>
<dbReference type="InterPro" id="IPR050960">
    <property type="entry name" value="AB_hydrolase_4_sf"/>
</dbReference>
<evidence type="ECO:0000256" key="2">
    <source>
        <dbReference type="PIRSR" id="PIRSR005211-1"/>
    </source>
</evidence>
<evidence type="ECO:0000313" key="4">
    <source>
        <dbReference type="EMBL" id="GAN07853.1"/>
    </source>
</evidence>
<gene>
    <name evidence="4" type="ORF">MAM1_0179d07357</name>
</gene>
<dbReference type="EMBL" id="DF836468">
    <property type="protein sequence ID" value="GAN07853.1"/>
    <property type="molecule type" value="Genomic_DNA"/>
</dbReference>